<reference evidence="2" key="1">
    <citation type="journal article" date="2019" name="Int. J. Syst. Evol. Microbiol.">
        <title>The Global Catalogue of Microorganisms (GCM) 10K type strain sequencing project: providing services to taxonomists for standard genome sequencing and annotation.</title>
        <authorList>
            <consortium name="The Broad Institute Genomics Platform"/>
            <consortium name="The Broad Institute Genome Sequencing Center for Infectious Disease"/>
            <person name="Wu L."/>
            <person name="Ma J."/>
        </authorList>
    </citation>
    <scope>NUCLEOTIDE SEQUENCE [LARGE SCALE GENOMIC DNA]</scope>
    <source>
        <strain evidence="2">JCM 18459</strain>
    </source>
</reference>
<dbReference type="InterPro" id="IPR011050">
    <property type="entry name" value="Pectin_lyase_fold/virulence"/>
</dbReference>
<organism evidence="1 2">
    <name type="scientific">Nocardioides marinquilinus</name>
    <dbReference type="NCBI Taxonomy" id="1210400"/>
    <lineage>
        <taxon>Bacteria</taxon>
        <taxon>Bacillati</taxon>
        <taxon>Actinomycetota</taxon>
        <taxon>Actinomycetes</taxon>
        <taxon>Propionibacteriales</taxon>
        <taxon>Nocardioidaceae</taxon>
        <taxon>Nocardioides</taxon>
    </lineage>
</organism>
<evidence type="ECO:0008006" key="3">
    <source>
        <dbReference type="Google" id="ProtNLM"/>
    </source>
</evidence>
<dbReference type="EMBL" id="BAABKG010000005">
    <property type="protein sequence ID" value="GAA5154822.1"/>
    <property type="molecule type" value="Genomic_DNA"/>
</dbReference>
<keyword evidence="2" id="KW-1185">Reference proteome</keyword>
<protein>
    <recommendedName>
        <fullName evidence="3">Right-handed parallel beta-helix repeat-containing protein</fullName>
    </recommendedName>
</protein>
<evidence type="ECO:0000313" key="2">
    <source>
        <dbReference type="Proteomes" id="UP001500221"/>
    </source>
</evidence>
<evidence type="ECO:0000313" key="1">
    <source>
        <dbReference type="EMBL" id="GAA5154822.1"/>
    </source>
</evidence>
<proteinExistence type="predicted"/>
<name>A0ABP9Q4X2_9ACTN</name>
<gene>
    <name evidence="1" type="ORF">GCM10023340_38980</name>
</gene>
<comment type="caution">
    <text evidence="1">The sequence shown here is derived from an EMBL/GenBank/DDBJ whole genome shotgun (WGS) entry which is preliminary data.</text>
</comment>
<sequence length="721" mass="73385">MTTLTLVSDANVETGIGQVVSITVMLDDLTLPSFVAPGGRRLKASSAGGGVWTATWATEQVGNYGVQITAAGADPLLVTVTVVTDGPVTPPPQVPIAIDDIRVAAGKLAFDFKDGSEFIAGDLPVGPGGSDAGVASYVASPNSDTREQLDAAFTSGGEVRSKVKTNGTNQRATLLAELTALEAAGGGTLVLPAGTVTIASNDLTLPTDGATPVPKMNSLRLRGQGSQWASRGAIDPQGGTVLHFTGPAGAHAAIRGNGVGLFQLDDLTMQVDNGHFIHVTNTVFRAVDTVSFIGGNSHTACDQDVFVGGGTQQVEGGAGWDDGFQGYGSTVTGCFFNNIRRAVYGRAFFNGVVIRDNTVWNQCGTDLPGGAAFEIDGQPSGTGGQSALGNVITGNLIEMVGSYVYAVRLHHAINCTISHNNIYDANPAVTKAGVYLDDGAQFNLVVSGAQSDEYPITAGPAKVDNTVITPNQARASYNPQTAVHRGPIMAISAFGQGFANLAPSGDAGIIETLGGPFPEVAFRTAPAKSVTNGATTSGSPIITSATAGWNRQHEFMPIKGAGIPAGTLIARYISATSVELSALATATATGVTFSWGSIDGEAGSVVEIGVSRRHLISKGAIGNATGLAAAAFEPATATGTDTAFQVSVTPAAGVTAGDVMVVAPGINWAATPKFSLTPRTPAAAALNAYIPMKSNASNIYITTAAVPTVGALLVWDVVAIQ</sequence>
<dbReference type="Gene3D" id="2.160.20.10">
    <property type="entry name" value="Single-stranded right-handed beta-helix, Pectin lyase-like"/>
    <property type="match status" value="1"/>
</dbReference>
<dbReference type="Proteomes" id="UP001500221">
    <property type="component" value="Unassembled WGS sequence"/>
</dbReference>
<dbReference type="InterPro" id="IPR012334">
    <property type="entry name" value="Pectin_lyas_fold"/>
</dbReference>
<accession>A0ABP9Q4X2</accession>
<dbReference type="SUPFAM" id="SSF51126">
    <property type="entry name" value="Pectin lyase-like"/>
    <property type="match status" value="1"/>
</dbReference>